<dbReference type="Gene3D" id="3.40.50.300">
    <property type="entry name" value="P-loop containing nucleotide triphosphate hydrolases"/>
    <property type="match status" value="1"/>
</dbReference>
<keyword evidence="2" id="KW-0433">Leucine-rich repeat</keyword>
<evidence type="ECO:0000256" key="6">
    <source>
        <dbReference type="ARBA" id="ARBA00023027"/>
    </source>
</evidence>
<evidence type="ECO:0000256" key="3">
    <source>
        <dbReference type="ARBA" id="ARBA00022737"/>
    </source>
</evidence>
<dbReference type="InterPro" id="IPR058546">
    <property type="entry name" value="RPS4B/Roq1-like_LRR"/>
</dbReference>
<dbReference type="Pfam" id="PF23286">
    <property type="entry name" value="LRR_13"/>
    <property type="match status" value="1"/>
</dbReference>
<dbReference type="InterPro" id="IPR035897">
    <property type="entry name" value="Toll_tir_struct_dom_sf"/>
</dbReference>
<dbReference type="Proteomes" id="UP000235220">
    <property type="component" value="Chromosome 6"/>
</dbReference>
<dbReference type="Gramene" id="Jr06_20100_p1">
    <property type="protein sequence ID" value="cds.Jr06_20100_p1"/>
    <property type="gene ID" value="Jr06_20100"/>
</dbReference>
<dbReference type="Pfam" id="PF20160">
    <property type="entry name" value="C-JID"/>
    <property type="match status" value="1"/>
</dbReference>
<dbReference type="SUPFAM" id="SSF46785">
    <property type="entry name" value="Winged helix' DNA-binding domain"/>
    <property type="match status" value="1"/>
</dbReference>
<name>A0A2I4FVZ9_JUGRE</name>
<dbReference type="InterPro" id="IPR044974">
    <property type="entry name" value="Disease_R_plants"/>
</dbReference>
<evidence type="ECO:0000256" key="4">
    <source>
        <dbReference type="ARBA" id="ARBA00022801"/>
    </source>
</evidence>
<dbReference type="InterPro" id="IPR002182">
    <property type="entry name" value="NB-ARC"/>
</dbReference>
<dbReference type="GO" id="GO:0007165">
    <property type="term" value="P:signal transduction"/>
    <property type="evidence" value="ECO:0007669"/>
    <property type="project" value="InterPro"/>
</dbReference>
<keyword evidence="6" id="KW-0520">NAD</keyword>
<dbReference type="PRINTS" id="PR00364">
    <property type="entry name" value="DISEASERSIST"/>
</dbReference>
<dbReference type="RefSeq" id="XP_018835828.1">
    <property type="nucleotide sequence ID" value="XM_018980283.2"/>
</dbReference>
<dbReference type="InterPro" id="IPR042197">
    <property type="entry name" value="Apaf_helical"/>
</dbReference>
<dbReference type="PANTHER" id="PTHR11017:SF570">
    <property type="entry name" value="DISEASE RESISTANCE PROTEIN (TIR-NBS CLASS)-RELATED"/>
    <property type="match status" value="1"/>
</dbReference>
<dbReference type="Pfam" id="PF00931">
    <property type="entry name" value="NB-ARC"/>
    <property type="match status" value="1"/>
</dbReference>
<dbReference type="SUPFAM" id="SSF52200">
    <property type="entry name" value="Toll/Interleukin receptor TIR domain"/>
    <property type="match status" value="1"/>
</dbReference>
<accession>A0A2I4FVZ9</accession>
<dbReference type="OrthoDB" id="1357022at2759"/>
<comment type="catalytic activity">
    <reaction evidence="7">
        <text>NAD(+) + H2O = ADP-D-ribose + nicotinamide + H(+)</text>
        <dbReference type="Rhea" id="RHEA:16301"/>
        <dbReference type="ChEBI" id="CHEBI:15377"/>
        <dbReference type="ChEBI" id="CHEBI:15378"/>
        <dbReference type="ChEBI" id="CHEBI:17154"/>
        <dbReference type="ChEBI" id="CHEBI:57540"/>
        <dbReference type="ChEBI" id="CHEBI:57967"/>
        <dbReference type="EC" id="3.2.2.6"/>
    </reaction>
    <physiologicalReaction direction="left-to-right" evidence="7">
        <dbReference type="Rhea" id="RHEA:16302"/>
    </physiologicalReaction>
</comment>
<dbReference type="KEGG" id="jre:109002497"/>
<sequence>MALSTISSWSSSSFTSPWLYDVFLSFRGEDTRDTFTAHLYHALIQKGIRSFIDDDEVKRGDEISTKLLPAIEDSRISIIILSKNYASSTWCLDELVKILECKKSKQQIVLPVFYHVDPSDIRHQRGTFGELLAKHAENLYGDMKLHMWKTALQEVANLSGDHLIINGNESKFIDGIVQEVSRIVNHSYLHVAKYPVGLDSKVWDIMNLHVSVGTNDVRMVGILGVGGIGKTTLAKSIYNSIAFGFEASCFLANVSDTANQVYGLVQLQETILSKIFGDCKSFKVDSIVMGSSMIKHRLPSKRVLLILDGVDHLNQLETLAGGHDWFGEGSRIIITTRDQHLLTTHGVDSTYKMRGLNQDDALQLFCWHAFRSEKPVDGYGEFVEQIINYAGSLPLVLTVLGSDLYGRSKKEWESALDQYKKIPHQDIQRILQTSYNRLSENEKNIFLDIACCFIGDVFDDVIKILDSFDFCPNFWIPRLREKCLIFELNGKLQMHDLLRDMGREVVRQESPKNPGARSRLFNHEDVRDVLEEDTGTENVKAIVVDFLEDDDMIRLSSKAFKKMKRLRLFRYRNARFSGELKSLPNGIRVLDWPKCPLQSLPQFHGDRLVILRMPFSLIQEIRLEFKNLMVMDFRGCEFITKLSDISSCPNLMKINLSYCKNLVEVHDSVGLILDKLVNLRLNGCFNLKSFPRRLQLRSLGFLDLNDCSGLQNFPEIECEMENLREVHLRGTAIEELPSSIGHLIGLESLELGSCVNLKRLPSSIHQLKSLGWIELNDCPNIISFGMEEEVHNGQPTNSTTSNFHLFLTNSGLSKSNFLGPFHFFPKLGYLDLLGSDIVSIPSSIKTYVRLWYVSLNDCKQLQEIKEFPPNLKVVSASGCISLESLPEISKEFNFPRLEWIGLARCYKVNMGNWMSNPAWNKAEMIFPGKKIPDWFSHCKEITSNSHRCKFDIKVAPPYNLDDIIGIAFCAVIEPVATIILAVSIMRGDTYARNYWDARAAFDEIDSDHVWLRYLTTEDIMHLRAVRVDRADDLGIIFESRDPNSVIFKRCGVHLLYKQHEPNTKDHAGHVPHHENIGNLANPMGGSQLSKRRRVDYDEYEDNHNIESNLYTQQRKPASTLEIKIFLISSVWRSSYVK</sequence>
<keyword evidence="4" id="KW-0378">Hydrolase</keyword>
<dbReference type="GeneID" id="109002497"/>
<dbReference type="EC" id="3.2.2.6" evidence="1"/>
<dbReference type="Pfam" id="PF01582">
    <property type="entry name" value="TIR"/>
    <property type="match status" value="1"/>
</dbReference>
<organism evidence="8 9">
    <name type="scientific">Juglans regia</name>
    <name type="common">English walnut</name>
    <dbReference type="NCBI Taxonomy" id="51240"/>
    <lineage>
        <taxon>Eukaryota</taxon>
        <taxon>Viridiplantae</taxon>
        <taxon>Streptophyta</taxon>
        <taxon>Embryophyta</taxon>
        <taxon>Tracheophyta</taxon>
        <taxon>Spermatophyta</taxon>
        <taxon>Magnoliopsida</taxon>
        <taxon>eudicotyledons</taxon>
        <taxon>Gunneridae</taxon>
        <taxon>Pentapetalae</taxon>
        <taxon>rosids</taxon>
        <taxon>fabids</taxon>
        <taxon>Fagales</taxon>
        <taxon>Juglandaceae</taxon>
        <taxon>Juglans</taxon>
    </lineage>
</organism>
<protein>
    <recommendedName>
        <fullName evidence="1">ADP-ribosyl cyclase/cyclic ADP-ribose hydrolase</fullName>
        <ecNumber evidence="1">3.2.2.6</ecNumber>
    </recommendedName>
</protein>
<dbReference type="AlphaFoldDB" id="A0A2I4FVZ9"/>
<keyword evidence="3" id="KW-0677">Repeat</keyword>
<dbReference type="FunCoup" id="A0A2I4FVZ9">
    <property type="interactions" value="257"/>
</dbReference>
<dbReference type="Gene3D" id="1.10.8.430">
    <property type="entry name" value="Helical domain of apoptotic protease-activating factors"/>
    <property type="match status" value="1"/>
</dbReference>
<evidence type="ECO:0000256" key="7">
    <source>
        <dbReference type="ARBA" id="ARBA00047304"/>
    </source>
</evidence>
<dbReference type="Gene3D" id="3.80.10.10">
    <property type="entry name" value="Ribonuclease Inhibitor"/>
    <property type="match status" value="2"/>
</dbReference>
<dbReference type="InterPro" id="IPR045344">
    <property type="entry name" value="C-JID"/>
</dbReference>
<reference evidence="9" key="1">
    <citation type="submission" date="2025-08" db="UniProtKB">
        <authorList>
            <consortium name="RefSeq"/>
        </authorList>
    </citation>
    <scope>IDENTIFICATION</scope>
    <source>
        <tissue evidence="9">Leaves</tissue>
    </source>
</reference>
<dbReference type="InterPro" id="IPR032675">
    <property type="entry name" value="LRR_dom_sf"/>
</dbReference>
<proteinExistence type="predicted"/>
<dbReference type="SMART" id="SM00255">
    <property type="entry name" value="TIR"/>
    <property type="match status" value="1"/>
</dbReference>
<dbReference type="InterPro" id="IPR027417">
    <property type="entry name" value="P-loop_NTPase"/>
</dbReference>
<gene>
    <name evidence="9" type="primary">LOC109002497</name>
</gene>
<keyword evidence="8" id="KW-1185">Reference proteome</keyword>
<dbReference type="GO" id="GO:0061809">
    <property type="term" value="F:NAD+ nucleosidase activity, cyclic ADP-ribose generating"/>
    <property type="evidence" value="ECO:0007669"/>
    <property type="project" value="UniProtKB-EC"/>
</dbReference>
<dbReference type="SUPFAM" id="SSF52058">
    <property type="entry name" value="L domain-like"/>
    <property type="match status" value="1"/>
</dbReference>
<dbReference type="PANTHER" id="PTHR11017">
    <property type="entry name" value="LEUCINE-RICH REPEAT-CONTAINING PROTEIN"/>
    <property type="match status" value="1"/>
</dbReference>
<dbReference type="GO" id="GO:0006952">
    <property type="term" value="P:defense response"/>
    <property type="evidence" value="ECO:0007669"/>
    <property type="project" value="UniProtKB-KW"/>
</dbReference>
<dbReference type="PROSITE" id="PS50104">
    <property type="entry name" value="TIR"/>
    <property type="match status" value="1"/>
</dbReference>
<keyword evidence="5" id="KW-0611">Plant defense</keyword>
<dbReference type="InterPro" id="IPR058192">
    <property type="entry name" value="WHD_ROQ1-like"/>
</dbReference>
<evidence type="ECO:0000256" key="2">
    <source>
        <dbReference type="ARBA" id="ARBA00022614"/>
    </source>
</evidence>
<evidence type="ECO:0000256" key="5">
    <source>
        <dbReference type="ARBA" id="ARBA00022821"/>
    </source>
</evidence>
<dbReference type="InterPro" id="IPR036390">
    <property type="entry name" value="WH_DNA-bd_sf"/>
</dbReference>
<dbReference type="InterPro" id="IPR000157">
    <property type="entry name" value="TIR_dom"/>
</dbReference>
<dbReference type="FunFam" id="3.40.50.10140:FF:000007">
    <property type="entry name" value="Disease resistance protein (TIR-NBS-LRR class)"/>
    <property type="match status" value="1"/>
</dbReference>
<evidence type="ECO:0000313" key="9">
    <source>
        <dbReference type="RefSeq" id="XP_018835828.1"/>
    </source>
</evidence>
<evidence type="ECO:0000256" key="1">
    <source>
        <dbReference type="ARBA" id="ARBA00011982"/>
    </source>
</evidence>
<dbReference type="Gene3D" id="3.40.50.10140">
    <property type="entry name" value="Toll/interleukin-1 receptor homology (TIR) domain"/>
    <property type="match status" value="1"/>
</dbReference>
<dbReference type="GO" id="GO:0043531">
    <property type="term" value="F:ADP binding"/>
    <property type="evidence" value="ECO:0007669"/>
    <property type="project" value="InterPro"/>
</dbReference>
<dbReference type="Pfam" id="PF23282">
    <property type="entry name" value="WHD_ROQ1"/>
    <property type="match status" value="1"/>
</dbReference>
<evidence type="ECO:0000313" key="8">
    <source>
        <dbReference type="Proteomes" id="UP000235220"/>
    </source>
</evidence>
<dbReference type="FunFam" id="1.10.8.430:FF:000002">
    <property type="entry name" value="Disease resistance protein (TIR-NBS-LRR class)"/>
    <property type="match status" value="1"/>
</dbReference>
<dbReference type="SUPFAM" id="SSF52540">
    <property type="entry name" value="P-loop containing nucleoside triphosphate hydrolases"/>
    <property type="match status" value="1"/>
</dbReference>